<proteinExistence type="predicted"/>
<accession>A0A0V0ZWP0</accession>
<dbReference type="STRING" id="990121.A0A0V0ZWP0"/>
<name>A0A0V0ZWP0_9BILA</name>
<comment type="caution">
    <text evidence="1">The sequence shown here is derived from an EMBL/GenBank/DDBJ whole genome shotgun (WGS) entry which is preliminary data.</text>
</comment>
<organism evidence="1 2">
    <name type="scientific">Trichinella patagoniensis</name>
    <dbReference type="NCBI Taxonomy" id="990121"/>
    <lineage>
        <taxon>Eukaryota</taxon>
        <taxon>Metazoa</taxon>
        <taxon>Ecdysozoa</taxon>
        <taxon>Nematoda</taxon>
        <taxon>Enoplea</taxon>
        <taxon>Dorylaimia</taxon>
        <taxon>Trichinellida</taxon>
        <taxon>Trichinellidae</taxon>
        <taxon>Trichinella</taxon>
    </lineage>
</organism>
<evidence type="ECO:0000313" key="1">
    <source>
        <dbReference type="EMBL" id="KRY16929.1"/>
    </source>
</evidence>
<keyword evidence="2" id="KW-1185">Reference proteome</keyword>
<dbReference type="EMBL" id="JYDQ01000070">
    <property type="protein sequence ID" value="KRY16929.1"/>
    <property type="molecule type" value="Genomic_DNA"/>
</dbReference>
<dbReference type="Proteomes" id="UP000054783">
    <property type="component" value="Unassembled WGS sequence"/>
</dbReference>
<gene>
    <name evidence="1" type="ORF">T12_11758</name>
</gene>
<sequence>MIVALLKNETEASQRLFSTHHSRVQIGICFLNRGRRRRRGRRQLFSTNLFIGNNLNTVAMASAGGWPCSSFSITE</sequence>
<evidence type="ECO:0000313" key="2">
    <source>
        <dbReference type="Proteomes" id="UP000054783"/>
    </source>
</evidence>
<dbReference type="AlphaFoldDB" id="A0A0V0ZWP0"/>
<protein>
    <submittedName>
        <fullName evidence="1">Uncharacterized protein</fullName>
    </submittedName>
</protein>
<reference evidence="1 2" key="1">
    <citation type="submission" date="2015-01" db="EMBL/GenBank/DDBJ databases">
        <title>Evolution of Trichinella species and genotypes.</title>
        <authorList>
            <person name="Korhonen P.K."/>
            <person name="Edoardo P."/>
            <person name="Giuseppe L.R."/>
            <person name="Gasser R.B."/>
        </authorList>
    </citation>
    <scope>NUCLEOTIDE SEQUENCE [LARGE SCALE GENOMIC DNA]</scope>
    <source>
        <strain evidence="1">ISS2496</strain>
    </source>
</reference>